<dbReference type="SUPFAM" id="SSF51695">
    <property type="entry name" value="PLC-like phosphodiesterases"/>
    <property type="match status" value="1"/>
</dbReference>
<dbReference type="CDD" id="cd08561">
    <property type="entry name" value="GDPD_cytoplasmic_ScUgpQ2_like"/>
    <property type="match status" value="1"/>
</dbReference>
<proteinExistence type="predicted"/>
<keyword evidence="3" id="KW-1185">Reference proteome</keyword>
<dbReference type="InterPro" id="IPR017946">
    <property type="entry name" value="PLC-like_Pdiesterase_TIM-brl"/>
</dbReference>
<dbReference type="GO" id="GO:0006629">
    <property type="term" value="P:lipid metabolic process"/>
    <property type="evidence" value="ECO:0007669"/>
    <property type="project" value="InterPro"/>
</dbReference>
<accession>A0A9X7W1R9</accession>
<dbReference type="KEGG" id="afx:JZ786_09620"/>
<feature type="domain" description="GP-PDE" evidence="1">
    <location>
        <begin position="62"/>
        <end position="312"/>
    </location>
</feature>
<dbReference type="Proteomes" id="UP000663505">
    <property type="component" value="Chromosome"/>
</dbReference>
<dbReference type="AlphaFoldDB" id="A0A9X7W1R9"/>
<dbReference type="Pfam" id="PF03009">
    <property type="entry name" value="GDPD"/>
    <property type="match status" value="1"/>
</dbReference>
<evidence type="ECO:0000313" key="3">
    <source>
        <dbReference type="Proteomes" id="UP000663505"/>
    </source>
</evidence>
<dbReference type="Gene3D" id="3.20.20.190">
    <property type="entry name" value="Phosphatidylinositol (PI) phosphodiesterase"/>
    <property type="match status" value="1"/>
</dbReference>
<organism evidence="2 3">
    <name type="scientific">Alicyclobacillus mengziensis</name>
    <dbReference type="NCBI Taxonomy" id="2931921"/>
    <lineage>
        <taxon>Bacteria</taxon>
        <taxon>Bacillati</taxon>
        <taxon>Bacillota</taxon>
        <taxon>Bacilli</taxon>
        <taxon>Bacillales</taxon>
        <taxon>Alicyclobacillaceae</taxon>
        <taxon>Alicyclobacillus</taxon>
    </lineage>
</organism>
<evidence type="ECO:0000259" key="1">
    <source>
        <dbReference type="PROSITE" id="PS51704"/>
    </source>
</evidence>
<dbReference type="PANTHER" id="PTHR46211:SF14">
    <property type="entry name" value="GLYCEROPHOSPHODIESTER PHOSPHODIESTERASE"/>
    <property type="match status" value="1"/>
</dbReference>
<dbReference type="PANTHER" id="PTHR46211">
    <property type="entry name" value="GLYCEROPHOSPHORYL DIESTER PHOSPHODIESTERASE"/>
    <property type="match status" value="1"/>
</dbReference>
<gene>
    <name evidence="2" type="ORF">JZ786_09620</name>
</gene>
<dbReference type="EMBL" id="CP071182">
    <property type="protein sequence ID" value="QSO49151.1"/>
    <property type="molecule type" value="Genomic_DNA"/>
</dbReference>
<evidence type="ECO:0000313" key="2">
    <source>
        <dbReference type="EMBL" id="QSO49151.1"/>
    </source>
</evidence>
<name>A0A9X7W1R9_9BACL</name>
<dbReference type="GO" id="GO:0008081">
    <property type="term" value="F:phosphoric diester hydrolase activity"/>
    <property type="evidence" value="ECO:0007669"/>
    <property type="project" value="InterPro"/>
</dbReference>
<sequence length="330" mass="36455">MCVHLSPSLSPTVYGADVLGDAANAHIDRNQFSESGIMSVLQCDGRMHMNRVAHPYAKAVRPLVFAHRGASGEAPENTYAAFAMAVEMGADAIETDVHWTKDGVIVVAHDADVSRMTNGQGRIEELTYAELHELDFGYRFTPDGGESYPYRGKGLTIMRFRDLLQEFPDLPINVDLKPKVHPLLSQYIREVYESDGVERVMTASFHHDVLQRLRQQNTNLSTSASPREIASFLLRQRLGVGVSGKVPHQALQVPPMMYGIRVVTEGFVRAAHRASAKVHVWTINVVEEMKQLLDMGVDGIMTNHPDRARFVVDAWTPPAGQAASGATINL</sequence>
<dbReference type="PROSITE" id="PS51704">
    <property type="entry name" value="GP_PDE"/>
    <property type="match status" value="1"/>
</dbReference>
<reference evidence="2 3" key="1">
    <citation type="submission" date="2021-02" db="EMBL/GenBank/DDBJ databases">
        <title>Alicyclobacillus curvatus sp. nov. and Alicyclobacillus mengziensis sp. nov., two acidophilic bacteria isolated from acid mine drainage.</title>
        <authorList>
            <person name="Huang Y."/>
        </authorList>
    </citation>
    <scope>NUCLEOTIDE SEQUENCE [LARGE SCALE GENOMIC DNA]</scope>
    <source>
        <strain evidence="2 3">S30H14</strain>
    </source>
</reference>
<dbReference type="InterPro" id="IPR030395">
    <property type="entry name" value="GP_PDE_dom"/>
</dbReference>
<protein>
    <submittedName>
        <fullName evidence="2">Glycerophosphodiester phosphodiesterase</fullName>
    </submittedName>
</protein>